<keyword evidence="2" id="KW-1185">Reference proteome</keyword>
<dbReference type="AlphaFoldDB" id="A0A3Q7G5J8"/>
<evidence type="ECO:0000313" key="1">
    <source>
        <dbReference type="EnsemblPlants" id="Solyc04g076690.3.1"/>
    </source>
</evidence>
<name>A0A3Q7G5J8_SOLLC</name>
<evidence type="ECO:0000313" key="2">
    <source>
        <dbReference type="Proteomes" id="UP000004994"/>
    </source>
</evidence>
<dbReference type="Gramene" id="Solyc04g076690.3.1">
    <property type="protein sequence ID" value="Solyc04g076690.3.1"/>
    <property type="gene ID" value="Solyc04g076690.3"/>
</dbReference>
<dbReference type="EnsemblPlants" id="Solyc04g076690.3.1">
    <property type="protein sequence ID" value="Solyc04g076690.3.1"/>
    <property type="gene ID" value="Solyc04g076690.3"/>
</dbReference>
<proteinExistence type="predicted"/>
<protein>
    <submittedName>
        <fullName evidence="1">Uncharacterized protein</fullName>
    </submittedName>
</protein>
<organism evidence="1">
    <name type="scientific">Solanum lycopersicum</name>
    <name type="common">Tomato</name>
    <name type="synonym">Lycopersicon esculentum</name>
    <dbReference type="NCBI Taxonomy" id="4081"/>
    <lineage>
        <taxon>Eukaryota</taxon>
        <taxon>Viridiplantae</taxon>
        <taxon>Streptophyta</taxon>
        <taxon>Embryophyta</taxon>
        <taxon>Tracheophyta</taxon>
        <taxon>Spermatophyta</taxon>
        <taxon>Magnoliopsida</taxon>
        <taxon>eudicotyledons</taxon>
        <taxon>Gunneridae</taxon>
        <taxon>Pentapetalae</taxon>
        <taxon>asterids</taxon>
        <taxon>lamiids</taxon>
        <taxon>Solanales</taxon>
        <taxon>Solanaceae</taxon>
        <taxon>Solanoideae</taxon>
        <taxon>Solaneae</taxon>
        <taxon>Solanum</taxon>
        <taxon>Solanum subgen. Lycopersicon</taxon>
    </lineage>
</organism>
<accession>A0A3Q7G5J8</accession>
<reference evidence="1" key="1">
    <citation type="journal article" date="2012" name="Nature">
        <title>The tomato genome sequence provides insights into fleshy fruit evolution.</title>
        <authorList>
            <consortium name="Tomato Genome Consortium"/>
        </authorList>
    </citation>
    <scope>NUCLEOTIDE SEQUENCE [LARGE SCALE GENOMIC DNA]</scope>
    <source>
        <strain evidence="1">cv. Heinz 1706</strain>
    </source>
</reference>
<dbReference type="InParanoid" id="A0A3Q7G5J8"/>
<sequence>MAERQGNEESLYQIQAKSLVRPISRREDEKKFLLALVGNIKRAASTRELIELGSDSAQNLYKVNGTVFKVIAEPTK</sequence>
<reference evidence="1" key="2">
    <citation type="submission" date="2019-01" db="UniProtKB">
        <authorList>
            <consortium name="EnsemblPlants"/>
        </authorList>
    </citation>
    <scope>IDENTIFICATION</scope>
    <source>
        <strain evidence="1">cv. Heinz 1706</strain>
    </source>
</reference>
<dbReference type="Proteomes" id="UP000004994">
    <property type="component" value="Chromosome 4"/>
</dbReference>